<name>A0A915JJV8_ROMCU</name>
<proteinExistence type="predicted"/>
<reference evidence="2" key="1">
    <citation type="submission" date="2022-11" db="UniProtKB">
        <authorList>
            <consortium name="WormBaseParasite"/>
        </authorList>
    </citation>
    <scope>IDENTIFICATION</scope>
</reference>
<dbReference type="Gene3D" id="2.60.40.3330">
    <property type="match status" value="1"/>
</dbReference>
<keyword evidence="1" id="KW-1185">Reference proteome</keyword>
<sequence>MAELCPQNRQSETFRLQGCASDFMNRIDPELHIYHKCKGGDAIKKVRLIIPKTSLGRAYNFEEVIDLGGTFADEKNVKKFPTPKKCAGVPPS</sequence>
<dbReference type="Proteomes" id="UP000887565">
    <property type="component" value="Unplaced"/>
</dbReference>
<evidence type="ECO:0000313" key="2">
    <source>
        <dbReference type="WBParaSite" id="nRc.2.0.1.t26362-RA"/>
    </source>
</evidence>
<dbReference type="WBParaSite" id="nRc.2.0.1.t26362-RA">
    <property type="protein sequence ID" value="nRc.2.0.1.t26362-RA"/>
    <property type="gene ID" value="nRc.2.0.1.g26362"/>
</dbReference>
<protein>
    <submittedName>
        <fullName evidence="2">Transthyretin-like family protein</fullName>
    </submittedName>
</protein>
<dbReference type="InterPro" id="IPR038479">
    <property type="entry name" value="Transthyretin-like_sf"/>
</dbReference>
<accession>A0A915JJV8</accession>
<dbReference type="AlphaFoldDB" id="A0A915JJV8"/>
<organism evidence="1 2">
    <name type="scientific">Romanomermis culicivorax</name>
    <name type="common">Nematode worm</name>
    <dbReference type="NCBI Taxonomy" id="13658"/>
    <lineage>
        <taxon>Eukaryota</taxon>
        <taxon>Metazoa</taxon>
        <taxon>Ecdysozoa</taxon>
        <taxon>Nematoda</taxon>
        <taxon>Enoplea</taxon>
        <taxon>Dorylaimia</taxon>
        <taxon>Mermithida</taxon>
        <taxon>Mermithoidea</taxon>
        <taxon>Mermithidae</taxon>
        <taxon>Romanomermis</taxon>
    </lineage>
</organism>
<evidence type="ECO:0000313" key="1">
    <source>
        <dbReference type="Proteomes" id="UP000887565"/>
    </source>
</evidence>